<feature type="transmembrane region" description="Helical" evidence="6">
    <location>
        <begin position="139"/>
        <end position="166"/>
    </location>
</feature>
<feature type="transmembrane region" description="Helical" evidence="6">
    <location>
        <begin position="468"/>
        <end position="491"/>
    </location>
</feature>
<dbReference type="InterPro" id="IPR002293">
    <property type="entry name" value="AA/rel_permease1"/>
</dbReference>
<feature type="transmembrane region" description="Helical" evidence="6">
    <location>
        <begin position="186"/>
        <end position="204"/>
    </location>
</feature>
<keyword evidence="8" id="KW-1185">Reference proteome</keyword>
<dbReference type="InterPro" id="IPR050598">
    <property type="entry name" value="AminoAcid_Transporter"/>
</dbReference>
<evidence type="ECO:0000313" key="8">
    <source>
        <dbReference type="Proteomes" id="UP001215280"/>
    </source>
</evidence>
<keyword evidence="3 6" id="KW-1133">Transmembrane helix</keyword>
<feature type="transmembrane region" description="Helical" evidence="6">
    <location>
        <begin position="438"/>
        <end position="456"/>
    </location>
</feature>
<evidence type="ECO:0000256" key="1">
    <source>
        <dbReference type="ARBA" id="ARBA00004141"/>
    </source>
</evidence>
<evidence type="ECO:0000256" key="5">
    <source>
        <dbReference type="SAM" id="MobiDB-lite"/>
    </source>
</evidence>
<comment type="subcellular location">
    <subcellularLocation>
        <location evidence="1">Membrane</location>
        <topology evidence="1">Multi-pass membrane protein</topology>
    </subcellularLocation>
</comment>
<reference evidence="7" key="1">
    <citation type="submission" date="2023-03" db="EMBL/GenBank/DDBJ databases">
        <title>Massive genome expansion in bonnet fungi (Mycena s.s.) driven by repeated elements and novel gene families across ecological guilds.</title>
        <authorList>
            <consortium name="Lawrence Berkeley National Laboratory"/>
            <person name="Harder C.B."/>
            <person name="Miyauchi S."/>
            <person name="Viragh M."/>
            <person name="Kuo A."/>
            <person name="Thoen E."/>
            <person name="Andreopoulos B."/>
            <person name="Lu D."/>
            <person name="Skrede I."/>
            <person name="Drula E."/>
            <person name="Henrissat B."/>
            <person name="Morin E."/>
            <person name="Kohler A."/>
            <person name="Barry K."/>
            <person name="LaButti K."/>
            <person name="Morin E."/>
            <person name="Salamov A."/>
            <person name="Lipzen A."/>
            <person name="Mereny Z."/>
            <person name="Hegedus B."/>
            <person name="Baldrian P."/>
            <person name="Stursova M."/>
            <person name="Weitz H."/>
            <person name="Taylor A."/>
            <person name="Grigoriev I.V."/>
            <person name="Nagy L.G."/>
            <person name="Martin F."/>
            <person name="Kauserud H."/>
        </authorList>
    </citation>
    <scope>NUCLEOTIDE SEQUENCE</scope>
    <source>
        <strain evidence="7">CBHHK188m</strain>
    </source>
</reference>
<evidence type="ECO:0000256" key="3">
    <source>
        <dbReference type="ARBA" id="ARBA00022989"/>
    </source>
</evidence>
<dbReference type="GO" id="GO:0015179">
    <property type="term" value="F:L-amino acid transmembrane transporter activity"/>
    <property type="evidence" value="ECO:0007669"/>
    <property type="project" value="TreeGrafter"/>
</dbReference>
<feature type="transmembrane region" description="Helical" evidence="6">
    <location>
        <begin position="300"/>
        <end position="319"/>
    </location>
</feature>
<keyword evidence="4 6" id="KW-0472">Membrane</keyword>
<dbReference type="EMBL" id="JARJLG010000180">
    <property type="protein sequence ID" value="KAJ7731805.1"/>
    <property type="molecule type" value="Genomic_DNA"/>
</dbReference>
<feature type="transmembrane region" description="Helical" evidence="6">
    <location>
        <begin position="216"/>
        <end position="236"/>
    </location>
</feature>
<dbReference type="Gene3D" id="1.20.1740.10">
    <property type="entry name" value="Amino acid/polyamine transporter I"/>
    <property type="match status" value="1"/>
</dbReference>
<proteinExistence type="predicted"/>
<feature type="region of interest" description="Disordered" evidence="5">
    <location>
        <begin position="1"/>
        <end position="28"/>
    </location>
</feature>
<dbReference type="AlphaFoldDB" id="A0AAD7I1J3"/>
<feature type="transmembrane region" description="Helical" evidence="6">
    <location>
        <begin position="503"/>
        <end position="530"/>
    </location>
</feature>
<dbReference type="GO" id="GO:0016020">
    <property type="term" value="C:membrane"/>
    <property type="evidence" value="ECO:0007669"/>
    <property type="project" value="UniProtKB-SubCell"/>
</dbReference>
<dbReference type="PIRSF" id="PIRSF006060">
    <property type="entry name" value="AA_transporter"/>
    <property type="match status" value="1"/>
</dbReference>
<sequence>MSFSDPHPELAPARSSSEKHRSEKEDDGIEVASQVDLSRVVSNPGGAPTETVSALGRHVGWLSVIFLNINNMIGTGVFSTPGSLLAGLGSPGLVLVFWLIGIVISYAGLALYLELASMFPKRAGAEVVYLEQAYRRPKYFFPAAFAAITVILEFSASNSIVLANYLLYASGNDTRYSKFFRSPTEWLTRGIAVAGYTVASALVLSSTKWSLRFVNLVGFLKTVTLVFIAITGFVVLGGHTRVKDPHVNFHDAFKGSTHSGNAIATSLVKINFAFSGYTNSINLINEIKNPVATVRSASSAALGLVSVLYVLANVAYFAAVPAATIKTSGTLVAGLFFTNVFGRHAGARVFPALVSLSAFGNLMAHQEKPPLAIRHGQSRVIREVARQGILPYPAIWVSTRPFGTPLFPVFLKWLLTVIVIIAPPAGDAFVFLVDLQSYPANVFSFATAAAVFILRRRRKREGLPRHEYHAWNIALIFTCLVNVFLLVMPWYPPPGGRDGGDVTFWYATYCAVGLGVLAVAFLYWAAWIVVIPKIRGYRLVEETVVLPDGSAYNHLTKVFY</sequence>
<feature type="transmembrane region" description="Helical" evidence="6">
    <location>
        <begin position="410"/>
        <end position="432"/>
    </location>
</feature>
<keyword evidence="2 6" id="KW-0812">Transmembrane</keyword>
<dbReference type="Pfam" id="PF13520">
    <property type="entry name" value="AA_permease_2"/>
    <property type="match status" value="1"/>
</dbReference>
<dbReference type="PANTHER" id="PTHR11785">
    <property type="entry name" value="AMINO ACID TRANSPORTER"/>
    <property type="match status" value="1"/>
</dbReference>
<feature type="transmembrane region" description="Helical" evidence="6">
    <location>
        <begin position="59"/>
        <end position="80"/>
    </location>
</feature>
<evidence type="ECO:0000256" key="2">
    <source>
        <dbReference type="ARBA" id="ARBA00022692"/>
    </source>
</evidence>
<feature type="transmembrane region" description="Helical" evidence="6">
    <location>
        <begin position="92"/>
        <end position="113"/>
    </location>
</feature>
<accession>A0AAD7I1J3</accession>
<evidence type="ECO:0000313" key="7">
    <source>
        <dbReference type="EMBL" id="KAJ7731805.1"/>
    </source>
</evidence>
<name>A0AAD7I1J3_9AGAR</name>
<evidence type="ECO:0000256" key="6">
    <source>
        <dbReference type="SAM" id="Phobius"/>
    </source>
</evidence>
<comment type="caution">
    <text evidence="7">The sequence shown here is derived from an EMBL/GenBank/DDBJ whole genome shotgun (WGS) entry which is preliminary data.</text>
</comment>
<organism evidence="7 8">
    <name type="scientific">Mycena maculata</name>
    <dbReference type="NCBI Taxonomy" id="230809"/>
    <lineage>
        <taxon>Eukaryota</taxon>
        <taxon>Fungi</taxon>
        <taxon>Dikarya</taxon>
        <taxon>Basidiomycota</taxon>
        <taxon>Agaricomycotina</taxon>
        <taxon>Agaricomycetes</taxon>
        <taxon>Agaricomycetidae</taxon>
        <taxon>Agaricales</taxon>
        <taxon>Marasmiineae</taxon>
        <taxon>Mycenaceae</taxon>
        <taxon>Mycena</taxon>
    </lineage>
</organism>
<evidence type="ECO:0000256" key="4">
    <source>
        <dbReference type="ARBA" id="ARBA00023136"/>
    </source>
</evidence>
<protein>
    <submittedName>
        <fullName evidence="7">High affinity methionine permease</fullName>
    </submittedName>
</protein>
<dbReference type="Proteomes" id="UP001215280">
    <property type="component" value="Unassembled WGS sequence"/>
</dbReference>
<dbReference type="PANTHER" id="PTHR11785:SF353">
    <property type="entry name" value="METHIONINE TRANSPORTER (EUROFUNG)"/>
    <property type="match status" value="1"/>
</dbReference>
<gene>
    <name evidence="7" type="ORF">DFH07DRAFT_991633</name>
</gene>